<evidence type="ECO:0000259" key="17">
    <source>
        <dbReference type="PROSITE" id="PS50262"/>
    </source>
</evidence>
<evidence type="ECO:0000256" key="14">
    <source>
        <dbReference type="RuleBase" id="RU000688"/>
    </source>
</evidence>
<dbReference type="SUPFAM" id="SSF81321">
    <property type="entry name" value="Family A G protein-coupled receptor-like"/>
    <property type="match status" value="1"/>
</dbReference>
<dbReference type="GO" id="GO:0007189">
    <property type="term" value="P:adenylate cyclase-activating G protein-coupled receptor signaling pathway"/>
    <property type="evidence" value="ECO:0007669"/>
    <property type="project" value="TreeGrafter"/>
</dbReference>
<dbReference type="Proteomes" id="UP000507470">
    <property type="component" value="Unassembled WGS sequence"/>
</dbReference>
<evidence type="ECO:0000256" key="1">
    <source>
        <dbReference type="ARBA" id="ARBA00004651"/>
    </source>
</evidence>
<dbReference type="OrthoDB" id="5959154at2759"/>
<evidence type="ECO:0000256" key="4">
    <source>
        <dbReference type="ARBA" id="ARBA00022553"/>
    </source>
</evidence>
<dbReference type="InterPro" id="IPR008365">
    <property type="entry name" value="Prostanoid_rcpt"/>
</dbReference>
<evidence type="ECO:0000256" key="7">
    <source>
        <dbReference type="ARBA" id="ARBA00023040"/>
    </source>
</evidence>
<feature type="domain" description="G-protein coupled receptors family 1 profile" evidence="17">
    <location>
        <begin position="42"/>
        <end position="300"/>
    </location>
</feature>
<dbReference type="InterPro" id="IPR017452">
    <property type="entry name" value="GPCR_Rhodpsn_7TM"/>
</dbReference>
<keyword evidence="5 14" id="KW-0812">Transmembrane</keyword>
<keyword evidence="10 14" id="KW-0675">Receptor</keyword>
<sequence length="551" mass="62452">MEESYSSPSAFIGNNTTVLEMEPHTSLSPIVPALMFAAGAIGNITAIVVLLKSKKENRRTIFYRLVGLLAVVDLFGTISTSPVTFLQYAHFPQWYGGDHLCHYFSFMLIFSGLTTMFVVAIMALDRYIALLHPYFYAGFVTKRKAVYILSSLFIFSVAISSLPLIGVGKNVPHYPGTWCFFDFRSEDSTGKAFTYIYSLTGLLIITLITASNVAVIATLIQMRDTSKTISCNKDEICRIDREMQMMIFLIAVVLIFIICWAPLMVVVLLCTTGTIKHSDELDLLVIRLASFNQILDPWAYILLKKRHIILCIRWIRKALRSARGKLALQTNSNNETPESRPLPKIGVSDISQSFEKSLSSSFRGLDANIEDRSPASLNNLLKEFYVNIRQANGDYYSRSSFCVIRQSINRHLKQPPHNKPFDIITDTAFTTANNIFKAMCKKLRKEGKGQIKHKKPVAKGDIKKLYEHPRAFNVNSPSGLLNKVWFEVLLYFCRRGQENLREMKPQDFQISEDDEGKEYVHKISSEMTKTHQGVEEEDFEPEGGRMYITGA</sequence>
<keyword evidence="8 16" id="KW-0472">Membrane</keyword>
<reference evidence="18 19" key="1">
    <citation type="submission" date="2020-06" db="EMBL/GenBank/DDBJ databases">
        <authorList>
            <person name="Li R."/>
            <person name="Bekaert M."/>
        </authorList>
    </citation>
    <scope>NUCLEOTIDE SEQUENCE [LARGE SCALE GENOMIC DNA]</scope>
    <source>
        <strain evidence="19">wild</strain>
    </source>
</reference>
<feature type="transmembrane region" description="Helical" evidence="16">
    <location>
        <begin position="30"/>
        <end position="50"/>
    </location>
</feature>
<keyword evidence="9" id="KW-1015">Disulfide bond</keyword>
<feature type="transmembrane region" description="Helical" evidence="16">
    <location>
        <begin position="246"/>
        <end position="269"/>
    </location>
</feature>
<organism evidence="18 19">
    <name type="scientific">Mytilus coruscus</name>
    <name type="common">Sea mussel</name>
    <dbReference type="NCBI Taxonomy" id="42192"/>
    <lineage>
        <taxon>Eukaryota</taxon>
        <taxon>Metazoa</taxon>
        <taxon>Spiralia</taxon>
        <taxon>Lophotrochozoa</taxon>
        <taxon>Mollusca</taxon>
        <taxon>Bivalvia</taxon>
        <taxon>Autobranchia</taxon>
        <taxon>Pteriomorphia</taxon>
        <taxon>Mytilida</taxon>
        <taxon>Mytiloidea</taxon>
        <taxon>Mytilidae</taxon>
        <taxon>Mytilinae</taxon>
        <taxon>Mytilus</taxon>
    </lineage>
</organism>
<dbReference type="GO" id="GO:0004960">
    <property type="term" value="F:thromboxane receptor activity"/>
    <property type="evidence" value="ECO:0007669"/>
    <property type="project" value="UniProtKB-ARBA"/>
</dbReference>
<proteinExistence type="inferred from homology"/>
<dbReference type="PRINTS" id="PR01788">
    <property type="entry name" value="PROSTANOIDR"/>
</dbReference>
<evidence type="ECO:0000256" key="12">
    <source>
        <dbReference type="ARBA" id="ARBA00023224"/>
    </source>
</evidence>
<dbReference type="EMBL" id="CACVKT020005969">
    <property type="protein sequence ID" value="CAC5398885.1"/>
    <property type="molecule type" value="Genomic_DNA"/>
</dbReference>
<dbReference type="GO" id="GO:0004957">
    <property type="term" value="F:prostaglandin E receptor activity"/>
    <property type="evidence" value="ECO:0007669"/>
    <property type="project" value="InterPro"/>
</dbReference>
<feature type="region of interest" description="Disordered" evidence="15">
    <location>
        <begin position="527"/>
        <end position="551"/>
    </location>
</feature>
<evidence type="ECO:0000256" key="10">
    <source>
        <dbReference type="ARBA" id="ARBA00023170"/>
    </source>
</evidence>
<comment type="similarity">
    <text evidence="14">Belongs to the G-protein coupled receptor 1 family.</text>
</comment>
<evidence type="ECO:0000256" key="15">
    <source>
        <dbReference type="SAM" id="MobiDB-lite"/>
    </source>
</evidence>
<dbReference type="GO" id="GO:0005886">
    <property type="term" value="C:plasma membrane"/>
    <property type="evidence" value="ECO:0007669"/>
    <property type="project" value="UniProtKB-SubCell"/>
</dbReference>
<evidence type="ECO:0000256" key="6">
    <source>
        <dbReference type="ARBA" id="ARBA00022989"/>
    </source>
</evidence>
<dbReference type="InterPro" id="IPR000276">
    <property type="entry name" value="GPCR_Rhodpsn"/>
</dbReference>
<gene>
    <name evidence="18" type="ORF">MCOR_33210</name>
</gene>
<dbReference type="AlphaFoldDB" id="A0A6J8CSP1"/>
<dbReference type="FunFam" id="1.20.1070.10:FF:000163">
    <property type="entry name" value="Thromboxane A2 receptor"/>
    <property type="match status" value="1"/>
</dbReference>
<dbReference type="PRINTS" id="PR00586">
    <property type="entry name" value="PRSTNOIDEP4R"/>
</dbReference>
<evidence type="ECO:0000256" key="9">
    <source>
        <dbReference type="ARBA" id="ARBA00023157"/>
    </source>
</evidence>
<evidence type="ECO:0000256" key="2">
    <source>
        <dbReference type="ARBA" id="ARBA00017628"/>
    </source>
</evidence>
<accession>A0A6J8CSP1</accession>
<dbReference type="PANTHER" id="PTHR11866">
    <property type="entry name" value="G-PROTEIN COUPLED RECEPTOR FAMILY 1 MEMBER"/>
    <property type="match status" value="1"/>
</dbReference>
<comment type="subcellular location">
    <subcellularLocation>
        <location evidence="1">Cell membrane</location>
        <topology evidence="1">Multi-pass membrane protein</topology>
    </subcellularLocation>
</comment>
<evidence type="ECO:0000313" key="18">
    <source>
        <dbReference type="EMBL" id="CAC5398885.1"/>
    </source>
</evidence>
<dbReference type="GO" id="GO:0007204">
    <property type="term" value="P:positive regulation of cytosolic calcium ion concentration"/>
    <property type="evidence" value="ECO:0007669"/>
    <property type="project" value="TreeGrafter"/>
</dbReference>
<keyword evidence="19" id="KW-1185">Reference proteome</keyword>
<dbReference type="Gene3D" id="1.20.1070.10">
    <property type="entry name" value="Rhodopsin 7-helix transmembrane proteins"/>
    <property type="match status" value="1"/>
</dbReference>
<keyword evidence="4" id="KW-0597">Phosphoprotein</keyword>
<evidence type="ECO:0000256" key="3">
    <source>
        <dbReference type="ARBA" id="ARBA00022475"/>
    </source>
</evidence>
<name>A0A6J8CSP1_MYTCO</name>
<feature type="transmembrane region" description="Helical" evidence="16">
    <location>
        <begin position="145"/>
        <end position="165"/>
    </location>
</feature>
<keyword evidence="3" id="KW-1003">Cell membrane</keyword>
<dbReference type="InterPro" id="IPR001758">
    <property type="entry name" value="Prost_EP4_rcpt"/>
</dbReference>
<dbReference type="PANTHER" id="PTHR11866:SF16">
    <property type="entry name" value="PROSTAGLANDIN E2 RECEPTOR EP4 SUBTYPE-LIKE PROTEIN"/>
    <property type="match status" value="1"/>
</dbReference>
<dbReference type="PROSITE" id="PS00237">
    <property type="entry name" value="G_PROTEIN_RECEP_F1_1"/>
    <property type="match status" value="1"/>
</dbReference>
<dbReference type="Pfam" id="PF00001">
    <property type="entry name" value="7tm_1"/>
    <property type="match status" value="1"/>
</dbReference>
<evidence type="ECO:0000256" key="13">
    <source>
        <dbReference type="ARBA" id="ARBA00029815"/>
    </source>
</evidence>
<evidence type="ECO:0000256" key="16">
    <source>
        <dbReference type="SAM" id="Phobius"/>
    </source>
</evidence>
<keyword evidence="7 14" id="KW-0297">G-protein coupled receptor</keyword>
<keyword evidence="6 16" id="KW-1133">Transmembrane helix</keyword>
<dbReference type="PROSITE" id="PS50262">
    <property type="entry name" value="G_PROTEIN_RECEP_F1_2"/>
    <property type="match status" value="1"/>
</dbReference>
<evidence type="ECO:0000256" key="8">
    <source>
        <dbReference type="ARBA" id="ARBA00023136"/>
    </source>
</evidence>
<feature type="transmembrane region" description="Helical" evidence="16">
    <location>
        <begin position="62"/>
        <end position="83"/>
    </location>
</feature>
<feature type="transmembrane region" description="Helical" evidence="16">
    <location>
        <begin position="195"/>
        <end position="220"/>
    </location>
</feature>
<dbReference type="CDD" id="cd14981">
    <property type="entry name" value="7tmA_Prostanoid_R"/>
    <property type="match status" value="1"/>
</dbReference>
<evidence type="ECO:0000256" key="11">
    <source>
        <dbReference type="ARBA" id="ARBA00023180"/>
    </source>
</evidence>
<feature type="transmembrane region" description="Helical" evidence="16">
    <location>
        <begin position="103"/>
        <end position="124"/>
    </location>
</feature>
<evidence type="ECO:0000256" key="5">
    <source>
        <dbReference type="ARBA" id="ARBA00022692"/>
    </source>
</evidence>
<keyword evidence="11" id="KW-0325">Glycoprotein</keyword>
<dbReference type="PRINTS" id="PR00237">
    <property type="entry name" value="GPCRRHODOPSN"/>
</dbReference>
<keyword evidence="12 14" id="KW-0807">Transducer</keyword>
<evidence type="ECO:0000313" key="19">
    <source>
        <dbReference type="Proteomes" id="UP000507470"/>
    </source>
</evidence>
<protein>
    <recommendedName>
        <fullName evidence="2">Thromboxane A2 receptor</fullName>
    </recommendedName>
    <alternativeName>
        <fullName evidence="13">Prostanoid TP receptor</fullName>
    </alternativeName>
</protein>